<comment type="subcellular location">
    <subcellularLocation>
        <location evidence="1">Membrane</location>
    </subcellularLocation>
</comment>
<name>A0A3B0V7Q2_9ZZZZ</name>
<dbReference type="AlphaFoldDB" id="A0A3B0V7Q2"/>
<dbReference type="PANTHER" id="PTHR11910">
    <property type="entry name" value="ATP SYNTHASE DELTA CHAIN"/>
    <property type="match status" value="1"/>
</dbReference>
<dbReference type="InterPro" id="IPR000711">
    <property type="entry name" value="ATPase_OSCP/dsu"/>
</dbReference>
<keyword evidence="5" id="KW-0472">Membrane</keyword>
<evidence type="ECO:0000313" key="7">
    <source>
        <dbReference type="EMBL" id="VAW36333.1"/>
    </source>
</evidence>
<evidence type="ECO:0000256" key="3">
    <source>
        <dbReference type="ARBA" id="ARBA00022781"/>
    </source>
</evidence>
<keyword evidence="6" id="KW-0066">ATP synthesis</keyword>
<dbReference type="Gene3D" id="1.10.520.20">
    <property type="entry name" value="N-terminal domain of the delta subunit of the F1F0-ATP synthase"/>
    <property type="match status" value="1"/>
</dbReference>
<accession>A0A3B0V7Q2</accession>
<evidence type="ECO:0000256" key="6">
    <source>
        <dbReference type="ARBA" id="ARBA00023310"/>
    </source>
</evidence>
<reference evidence="7" key="1">
    <citation type="submission" date="2018-06" db="EMBL/GenBank/DDBJ databases">
        <authorList>
            <person name="Zhirakovskaya E."/>
        </authorList>
    </citation>
    <scope>NUCLEOTIDE SEQUENCE</scope>
</reference>
<dbReference type="EMBL" id="UOEX01000170">
    <property type="protein sequence ID" value="VAW36333.1"/>
    <property type="molecule type" value="Genomic_DNA"/>
</dbReference>
<dbReference type="GO" id="GO:0016787">
    <property type="term" value="F:hydrolase activity"/>
    <property type="evidence" value="ECO:0007669"/>
    <property type="project" value="UniProtKB-KW"/>
</dbReference>
<dbReference type="InterPro" id="IPR026015">
    <property type="entry name" value="ATP_synth_OSCP/delta_N_sf"/>
</dbReference>
<evidence type="ECO:0000256" key="4">
    <source>
        <dbReference type="ARBA" id="ARBA00023065"/>
    </source>
</evidence>
<dbReference type="NCBIfam" id="TIGR01145">
    <property type="entry name" value="ATP_synt_delta"/>
    <property type="match status" value="1"/>
</dbReference>
<keyword evidence="3" id="KW-0375">Hydrogen ion transport</keyword>
<evidence type="ECO:0000256" key="5">
    <source>
        <dbReference type="ARBA" id="ARBA00023136"/>
    </source>
</evidence>
<feature type="non-terminal residue" evidence="7">
    <location>
        <position position="1"/>
    </location>
</feature>
<dbReference type="Pfam" id="PF00213">
    <property type="entry name" value="OSCP"/>
    <property type="match status" value="1"/>
</dbReference>
<protein>
    <submittedName>
        <fullName evidence="7">ATP synthase delta chain</fullName>
        <ecNumber evidence="7">3.6.3.14</ecNumber>
    </submittedName>
</protein>
<keyword evidence="4" id="KW-0406">Ion transport</keyword>
<dbReference type="HAMAP" id="MF_01416">
    <property type="entry name" value="ATP_synth_delta_bact"/>
    <property type="match status" value="1"/>
</dbReference>
<keyword evidence="2" id="KW-0813">Transport</keyword>
<organism evidence="7">
    <name type="scientific">hydrothermal vent metagenome</name>
    <dbReference type="NCBI Taxonomy" id="652676"/>
    <lineage>
        <taxon>unclassified sequences</taxon>
        <taxon>metagenomes</taxon>
        <taxon>ecological metagenomes</taxon>
    </lineage>
</organism>
<evidence type="ECO:0000256" key="1">
    <source>
        <dbReference type="ARBA" id="ARBA00004370"/>
    </source>
</evidence>
<sequence length="173" mass="18675">YAKALFSVADEVDAFDEYSKALKDFAETFKASAEVRDGLTNPVYPLDVREKVMDYLVEKMGVSGVIKNFLNLVVQKKRAAVLPDIAEAFQGLVDERRNVCQGTVVSAMALSADLKDKVQATLEKITDKKVILSTAVDPAIIGGIIAKVGDLVLDGSLKSQLLGLKESIKGVNN</sequence>
<proteinExistence type="inferred from homology"/>
<keyword evidence="7" id="KW-0378">Hydrolase</keyword>
<dbReference type="GO" id="GO:0046933">
    <property type="term" value="F:proton-transporting ATP synthase activity, rotational mechanism"/>
    <property type="evidence" value="ECO:0007669"/>
    <property type="project" value="InterPro"/>
</dbReference>
<dbReference type="SUPFAM" id="SSF47928">
    <property type="entry name" value="N-terminal domain of the delta subunit of the F1F0-ATP synthase"/>
    <property type="match status" value="1"/>
</dbReference>
<gene>
    <name evidence="7" type="ORF">MNBD_DELTA03-1893</name>
</gene>
<evidence type="ECO:0000256" key="2">
    <source>
        <dbReference type="ARBA" id="ARBA00022448"/>
    </source>
</evidence>
<dbReference type="EC" id="3.6.3.14" evidence="7"/>
<dbReference type="GO" id="GO:0016020">
    <property type="term" value="C:membrane"/>
    <property type="evidence" value="ECO:0007669"/>
    <property type="project" value="UniProtKB-SubCell"/>
</dbReference>